<organism evidence="2 3">
    <name type="scientific">Daldinia eschscholtzii</name>
    <dbReference type="NCBI Taxonomy" id="292717"/>
    <lineage>
        <taxon>Eukaryota</taxon>
        <taxon>Fungi</taxon>
        <taxon>Dikarya</taxon>
        <taxon>Ascomycota</taxon>
        <taxon>Pezizomycotina</taxon>
        <taxon>Sordariomycetes</taxon>
        <taxon>Xylariomycetidae</taxon>
        <taxon>Xylariales</taxon>
        <taxon>Hypoxylaceae</taxon>
        <taxon>Daldinia</taxon>
    </lineage>
</organism>
<evidence type="ECO:0000256" key="1">
    <source>
        <dbReference type="SAM" id="MobiDB-lite"/>
    </source>
</evidence>
<name>A0AAX6MBL8_9PEZI</name>
<evidence type="ECO:0000313" key="2">
    <source>
        <dbReference type="EMBL" id="KAK6949592.1"/>
    </source>
</evidence>
<comment type="caution">
    <text evidence="2">The sequence shown here is derived from an EMBL/GenBank/DDBJ whole genome shotgun (WGS) entry which is preliminary data.</text>
</comment>
<feature type="region of interest" description="Disordered" evidence="1">
    <location>
        <begin position="1"/>
        <end position="26"/>
    </location>
</feature>
<protein>
    <submittedName>
        <fullName evidence="2">Uncharacterized protein</fullName>
    </submittedName>
</protein>
<keyword evidence="3" id="KW-1185">Reference proteome</keyword>
<accession>A0AAX6MBL8</accession>
<dbReference type="EMBL" id="JBANMG010000009">
    <property type="protein sequence ID" value="KAK6949592.1"/>
    <property type="molecule type" value="Genomic_DNA"/>
</dbReference>
<dbReference type="Proteomes" id="UP001369815">
    <property type="component" value="Unassembled WGS sequence"/>
</dbReference>
<proteinExistence type="predicted"/>
<sequence length="87" mass="9573">MSIPPRELDSAQGSRQDQSLDYDDGSTIAEQEQFVSCSKHDAPSTLEAQNETSTHSTEFRDGCMAVLGWTLALAVHQRLEEGMTSLE</sequence>
<evidence type="ECO:0000313" key="3">
    <source>
        <dbReference type="Proteomes" id="UP001369815"/>
    </source>
</evidence>
<reference evidence="2 3" key="1">
    <citation type="journal article" date="2024" name="Front Chem Biol">
        <title>Unveiling the potential of Daldinia eschscholtzii MFLUCC 19-0629 through bioactivity and bioinformatics studies for enhanced sustainable agriculture production.</title>
        <authorList>
            <person name="Brooks S."/>
            <person name="Weaver J.A."/>
            <person name="Klomchit A."/>
            <person name="Alharthi S.A."/>
            <person name="Onlamun T."/>
            <person name="Nurani R."/>
            <person name="Vong T.K."/>
            <person name="Alberti F."/>
            <person name="Greco C."/>
        </authorList>
    </citation>
    <scope>NUCLEOTIDE SEQUENCE [LARGE SCALE GENOMIC DNA]</scope>
    <source>
        <strain evidence="2">MFLUCC 19-0629</strain>
    </source>
</reference>
<gene>
    <name evidence="2" type="ORF">Daesc_009675</name>
</gene>
<dbReference type="AlphaFoldDB" id="A0AAX6MBL8"/>